<dbReference type="Proteomes" id="UP001642409">
    <property type="component" value="Unassembled WGS sequence"/>
</dbReference>
<feature type="coiled-coil region" evidence="2">
    <location>
        <begin position="618"/>
        <end position="663"/>
    </location>
</feature>
<keyword evidence="6" id="KW-1185">Reference proteome</keyword>
<feature type="coiled-coil region" evidence="2">
    <location>
        <begin position="356"/>
        <end position="530"/>
    </location>
</feature>
<dbReference type="SMART" id="SM00698">
    <property type="entry name" value="MORN"/>
    <property type="match status" value="4"/>
</dbReference>
<evidence type="ECO:0000313" key="5">
    <source>
        <dbReference type="EMBL" id="CAL5986864.1"/>
    </source>
</evidence>
<protein>
    <submittedName>
        <fullName evidence="4">MORN motif</fullName>
    </submittedName>
    <submittedName>
        <fullName evidence="5">MORN_motif</fullName>
    </submittedName>
</protein>
<sequence>MSGIEIIVTENYQYVGQVKSRQKHGKGALIFNDGGYYIGDFANDRFYGNGTFNNVKIQMFGIFKNGDFEQGYLTCNGFRYRIFNGYYKNVALNQQNQSYFKYNVQQEYEKSQNKLKQVTILESKEGDTQVVHFKTDGSIVQGKCGLTLNQVAITPRFIYVGEIQNRKIEGIGILVFNDGSVFNGKLFGNKFHGVGTFTFASEIQMTGQFYEGDFYYGNLTHLKTNQVAQVKNYEWQHYLVDKQYGSDKIQDYLYKIQANSKQLTLVDSFQISYEYFFEVKINLPTKHITDTQKIVNQQNIQQLSNNSQQSSLTKPNPTQTVQQQNSNQSCNPQNNKTVQNYNTKQNEPDQKSANELTQIKSELETTKTELKQCKEEQKSKQRTIDNQRIQIQTKNDENTQLQTQITQNKQLCDNIHQNVDKLQKQRDNATIQCEEYETKLDEMLENEKWYNTTIEQLIEEHEKFKNTNLQLNIQIEKYKATINELELKCQNLENTTTEQKNNFQKIVNAIKDKNDLIQKQDLELNTLKQTTQNLTGESENKLKQQKYNHDNEIQSLHQQHQRDVEQLQIEQRNIQQRAEQYAIQLQNQAKQWVESEKYRLVQEFSIKEQTILNQLNTEKQQENLLDDLNVKKQALEMEITKQTAELNTQITALETQLKQKQHNHVCDASEIQKPKQKQEPEVEKKIEPDLVKIIIDLKDYQEQTGSKLIKTLKKQVPMIITAEVTDNKNVQNKKTQMRQLIQSKRYKSKENNYYRAKLKILLRNQQLVFKSVNLMMKKQINITKL</sequence>
<evidence type="ECO:0000313" key="6">
    <source>
        <dbReference type="Proteomes" id="UP001642409"/>
    </source>
</evidence>
<feature type="compositionally biased region" description="Low complexity" evidence="3">
    <location>
        <begin position="303"/>
        <end position="335"/>
    </location>
</feature>
<name>A0AA86RZX7_9EUKA</name>
<keyword evidence="1" id="KW-0677">Repeat</keyword>
<comment type="caution">
    <text evidence="4">The sequence shown here is derived from an EMBL/GenBank/DDBJ whole genome shotgun (WGS) entry which is preliminary data.</text>
</comment>
<accession>A0AA86RZX7</accession>
<organism evidence="4">
    <name type="scientific">Hexamita inflata</name>
    <dbReference type="NCBI Taxonomy" id="28002"/>
    <lineage>
        <taxon>Eukaryota</taxon>
        <taxon>Metamonada</taxon>
        <taxon>Diplomonadida</taxon>
        <taxon>Hexamitidae</taxon>
        <taxon>Hexamitinae</taxon>
        <taxon>Hexamita</taxon>
    </lineage>
</organism>
<dbReference type="InterPro" id="IPR003409">
    <property type="entry name" value="MORN"/>
</dbReference>
<evidence type="ECO:0000313" key="4">
    <source>
        <dbReference type="EMBL" id="CAI9975590.1"/>
    </source>
</evidence>
<dbReference type="EMBL" id="CAXDID020000020">
    <property type="protein sequence ID" value="CAL5986864.1"/>
    <property type="molecule type" value="Genomic_DNA"/>
</dbReference>
<reference evidence="5 6" key="2">
    <citation type="submission" date="2024-07" db="EMBL/GenBank/DDBJ databases">
        <authorList>
            <person name="Akdeniz Z."/>
        </authorList>
    </citation>
    <scope>NUCLEOTIDE SEQUENCE [LARGE SCALE GENOMIC DNA]</scope>
</reference>
<dbReference type="PANTHER" id="PTHR43215:SF14">
    <property type="entry name" value="RADIAL SPOKE HEAD 1 HOMOLOG"/>
    <property type="match status" value="1"/>
</dbReference>
<proteinExistence type="predicted"/>
<dbReference type="SUPFAM" id="SSF82185">
    <property type="entry name" value="Histone H3 K4-specific methyltransferase SET7/9 N-terminal domain"/>
    <property type="match status" value="2"/>
</dbReference>
<keyword evidence="2" id="KW-0175">Coiled coil</keyword>
<dbReference type="Gene3D" id="2.20.110.10">
    <property type="entry name" value="Histone H3 K4-specific methyltransferase SET7/9 N-terminal domain"/>
    <property type="match status" value="2"/>
</dbReference>
<feature type="compositionally biased region" description="Polar residues" evidence="3">
    <location>
        <begin position="336"/>
        <end position="345"/>
    </location>
</feature>
<evidence type="ECO:0000256" key="1">
    <source>
        <dbReference type="ARBA" id="ARBA00022737"/>
    </source>
</evidence>
<feature type="coiled-coil region" evidence="2">
    <location>
        <begin position="557"/>
        <end position="584"/>
    </location>
</feature>
<evidence type="ECO:0000256" key="3">
    <source>
        <dbReference type="SAM" id="MobiDB-lite"/>
    </source>
</evidence>
<reference evidence="4" key="1">
    <citation type="submission" date="2023-06" db="EMBL/GenBank/DDBJ databases">
        <authorList>
            <person name="Kurt Z."/>
        </authorList>
    </citation>
    <scope>NUCLEOTIDE SEQUENCE</scope>
</reference>
<evidence type="ECO:0000256" key="2">
    <source>
        <dbReference type="SAM" id="Coils"/>
    </source>
</evidence>
<feature type="region of interest" description="Disordered" evidence="3">
    <location>
        <begin position="303"/>
        <end position="354"/>
    </location>
</feature>
<gene>
    <name evidence="4" type="ORF">HINF_LOCUS63235</name>
    <name evidence="5" type="ORF">HINF_LOCUS9620</name>
</gene>
<dbReference type="EMBL" id="CATOUU010001169">
    <property type="protein sequence ID" value="CAI9975590.1"/>
    <property type="molecule type" value="Genomic_DNA"/>
</dbReference>
<dbReference type="PANTHER" id="PTHR43215">
    <property type="entry name" value="RADIAL SPOKE HEAD 1 HOMOLOG"/>
    <property type="match status" value="1"/>
</dbReference>
<dbReference type="AlphaFoldDB" id="A0AA86RZX7"/>